<reference evidence="1" key="1">
    <citation type="journal article" date="2020" name="Stud. Mycol.">
        <title>101 Dothideomycetes genomes: a test case for predicting lifestyles and emergence of pathogens.</title>
        <authorList>
            <person name="Haridas S."/>
            <person name="Albert R."/>
            <person name="Binder M."/>
            <person name="Bloem J."/>
            <person name="Labutti K."/>
            <person name="Salamov A."/>
            <person name="Andreopoulos B."/>
            <person name="Baker S."/>
            <person name="Barry K."/>
            <person name="Bills G."/>
            <person name="Bluhm B."/>
            <person name="Cannon C."/>
            <person name="Castanera R."/>
            <person name="Culley D."/>
            <person name="Daum C."/>
            <person name="Ezra D."/>
            <person name="Gonzalez J."/>
            <person name="Henrissat B."/>
            <person name="Kuo A."/>
            <person name="Liang C."/>
            <person name="Lipzen A."/>
            <person name="Lutzoni F."/>
            <person name="Magnuson J."/>
            <person name="Mondo S."/>
            <person name="Nolan M."/>
            <person name="Ohm R."/>
            <person name="Pangilinan J."/>
            <person name="Park H.-J."/>
            <person name="Ramirez L."/>
            <person name="Alfaro M."/>
            <person name="Sun H."/>
            <person name="Tritt A."/>
            <person name="Yoshinaga Y."/>
            <person name="Zwiers L.-H."/>
            <person name="Turgeon B."/>
            <person name="Goodwin S."/>
            <person name="Spatafora J."/>
            <person name="Crous P."/>
            <person name="Grigoriev I."/>
        </authorList>
    </citation>
    <scope>NUCLEOTIDE SEQUENCE</scope>
    <source>
        <strain evidence="1">CBS 133067</strain>
    </source>
</reference>
<dbReference type="SFLD" id="SFLDG01129">
    <property type="entry name" value="C1.5:_HAD__Beta-PGM__Phosphata"/>
    <property type="match status" value="1"/>
</dbReference>
<dbReference type="Gene3D" id="3.40.50.1000">
    <property type="entry name" value="HAD superfamily/HAD-like"/>
    <property type="match status" value="1"/>
</dbReference>
<dbReference type="InterPro" id="IPR023198">
    <property type="entry name" value="PGP-like_dom2"/>
</dbReference>
<dbReference type="Gene3D" id="1.10.150.240">
    <property type="entry name" value="Putative phosphatase, domain 2"/>
    <property type="match status" value="1"/>
</dbReference>
<dbReference type="SUPFAM" id="SSF56784">
    <property type="entry name" value="HAD-like"/>
    <property type="match status" value="1"/>
</dbReference>
<comment type="caution">
    <text evidence="1">The sequence shown here is derived from an EMBL/GenBank/DDBJ whole genome shotgun (WGS) entry which is preliminary data.</text>
</comment>
<keyword evidence="2" id="KW-1185">Reference proteome</keyword>
<dbReference type="AlphaFoldDB" id="A0A9P4IAY2"/>
<evidence type="ECO:0000313" key="1">
    <source>
        <dbReference type="EMBL" id="KAF2098526.1"/>
    </source>
</evidence>
<dbReference type="InterPro" id="IPR052898">
    <property type="entry name" value="ACAD10-like"/>
</dbReference>
<proteinExistence type="predicted"/>
<dbReference type="PANTHER" id="PTHR47829">
    <property type="entry name" value="HYDROLASE, PUTATIVE (AFU_ORTHOLOGUE AFUA_1G12880)-RELATED"/>
    <property type="match status" value="1"/>
</dbReference>
<gene>
    <name evidence="1" type="ORF">NA57DRAFT_38881</name>
</gene>
<dbReference type="EMBL" id="ML978126">
    <property type="protein sequence ID" value="KAF2098526.1"/>
    <property type="molecule type" value="Genomic_DNA"/>
</dbReference>
<dbReference type="InterPro" id="IPR036412">
    <property type="entry name" value="HAD-like_sf"/>
</dbReference>
<dbReference type="InterPro" id="IPR023214">
    <property type="entry name" value="HAD_sf"/>
</dbReference>
<dbReference type="CDD" id="cd02603">
    <property type="entry name" value="HAD_sEH-N_like"/>
    <property type="match status" value="1"/>
</dbReference>
<dbReference type="OrthoDB" id="1694274at2759"/>
<protein>
    <submittedName>
        <fullName evidence="1">HAD-like protein</fullName>
    </submittedName>
</protein>
<accession>A0A9P4IAY2</accession>
<dbReference type="Proteomes" id="UP000799772">
    <property type="component" value="Unassembled WGS sequence"/>
</dbReference>
<name>A0A9P4IAY2_9PEZI</name>
<dbReference type="PANTHER" id="PTHR47829:SF1">
    <property type="entry name" value="HAD FAMILY PHOSPHATASE"/>
    <property type="match status" value="1"/>
</dbReference>
<organism evidence="1 2">
    <name type="scientific">Rhizodiscina lignyota</name>
    <dbReference type="NCBI Taxonomy" id="1504668"/>
    <lineage>
        <taxon>Eukaryota</taxon>
        <taxon>Fungi</taxon>
        <taxon>Dikarya</taxon>
        <taxon>Ascomycota</taxon>
        <taxon>Pezizomycotina</taxon>
        <taxon>Dothideomycetes</taxon>
        <taxon>Pleosporomycetidae</taxon>
        <taxon>Aulographales</taxon>
        <taxon>Rhizodiscinaceae</taxon>
        <taxon>Rhizodiscina</taxon>
    </lineage>
</organism>
<dbReference type="SFLD" id="SFLDS00003">
    <property type="entry name" value="Haloacid_Dehalogenase"/>
    <property type="match status" value="1"/>
</dbReference>
<dbReference type="Pfam" id="PF00702">
    <property type="entry name" value="Hydrolase"/>
    <property type="match status" value="1"/>
</dbReference>
<evidence type="ECO:0000313" key="2">
    <source>
        <dbReference type="Proteomes" id="UP000799772"/>
    </source>
</evidence>
<sequence>MASAKLPPPKVLLFDIGGVCVVSPFQAILDYEIAHSIPPGYINHTISRTSPNGTWQRIERGEIPLDDSFFQLWAADLNDPEAWAFYHKKIGQPVKEQPHIDSKPLFFAMMGNSRRPDPAMWPALKKLRASGKFVLTALSNTVKYPPGVRDDKGKLEVRNMFDVFISSAHVGLRKPDPAIYKLALAAVENWVRGKGQTWWDDSNWKRDGGMRPGDVVFVDDIGENLKAARALGLRTIKVNLGRNIEAVKELQNITGVQLIDERSRL</sequence>